<dbReference type="AlphaFoldDB" id="A0A2N7AUP7"/>
<reference evidence="2 3" key="1">
    <citation type="submission" date="2017-05" db="EMBL/GenBank/DDBJ databases">
        <title>Lactobacillus nurukis nov., sp. nov., isolated from nuruk.</title>
        <authorList>
            <person name="Kim S.-J."/>
        </authorList>
    </citation>
    <scope>NUCLEOTIDE SEQUENCE [LARGE SCALE GENOMIC DNA]</scope>
    <source>
        <strain evidence="2 3">SYF10-1a</strain>
    </source>
</reference>
<feature type="transmembrane region" description="Helical" evidence="1">
    <location>
        <begin position="113"/>
        <end position="132"/>
    </location>
</feature>
<feature type="transmembrane region" description="Helical" evidence="1">
    <location>
        <begin position="295"/>
        <end position="311"/>
    </location>
</feature>
<feature type="transmembrane region" description="Helical" evidence="1">
    <location>
        <begin position="81"/>
        <end position="101"/>
    </location>
</feature>
<sequence length="566" mass="64758">MQFSLLRNKNYKKILIFTFTVLLFLAVSFLVIYQTNFAQGKVWSYLESGDDRFQMMRIEGLYHSLQRHQFFPLVNMSFMGGFGYIVNVFYSDFVLYPAAFFRLMGLTSAQTLGMYYLLVNFLTFGVSFLCFYKVSHKYINSLVFSFVYTLSTYRLYDVLFRHDLSEVGAMLFLPIAILGIYQIFYGNKNEWLYLAFGMTGIVYSQAISPILMIIFIIIVALCQIPELRENPQRLLSLLWATIISGLLSLAYFLPMFQQMSHTQFVFNTSQNILNNGSSDLTDTISWGGNNDVEQPNVGLVLVLAAIIIMIVQTKIKNKAVRHFSLIGIGLLICSTNVFPWFLFNNTILGVVKYTWHWNVLVTILLAIFVAVDPLNFLSGKFSKPLLLLFVFLLAISASYRLVQDAPLQLNSVEEYNQLDSYNLDQNRSFLPVGTRLSSLQRMSHKPKIISGRAEISDFKQYGTRMSFDFKKAKHAKIDVPLIAYYGFQSSQSKGQVSKLKVDVRNNNLAQVKINGSGKVVIDYFETTTQKVTRRISFLSLLIVVALLFINKLNLVDFKKIEGIRSK</sequence>
<evidence type="ECO:0000313" key="2">
    <source>
        <dbReference type="EMBL" id="PMD71362.1"/>
    </source>
</evidence>
<feature type="transmembrane region" description="Helical" evidence="1">
    <location>
        <begin position="234"/>
        <end position="253"/>
    </location>
</feature>
<keyword evidence="1" id="KW-0472">Membrane</keyword>
<feature type="transmembrane region" description="Helical" evidence="1">
    <location>
        <begin position="138"/>
        <end position="156"/>
    </location>
</feature>
<evidence type="ECO:0000313" key="3">
    <source>
        <dbReference type="Proteomes" id="UP000235649"/>
    </source>
</evidence>
<dbReference type="Proteomes" id="UP000235649">
    <property type="component" value="Unassembled WGS sequence"/>
</dbReference>
<dbReference type="OrthoDB" id="9784157at2"/>
<accession>A0A2N7AUP7</accession>
<feature type="transmembrane region" description="Helical" evidence="1">
    <location>
        <begin position="14"/>
        <end position="33"/>
    </location>
</feature>
<feature type="transmembrane region" description="Helical" evidence="1">
    <location>
        <begin position="191"/>
        <end position="222"/>
    </location>
</feature>
<dbReference type="RefSeq" id="WP_102195995.1">
    <property type="nucleotide sequence ID" value="NZ_NIPR01000013.1"/>
</dbReference>
<gene>
    <name evidence="2" type="ORF">CBP76_05760</name>
</gene>
<keyword evidence="3" id="KW-1185">Reference proteome</keyword>
<evidence type="ECO:0000256" key="1">
    <source>
        <dbReference type="SAM" id="Phobius"/>
    </source>
</evidence>
<protein>
    <submittedName>
        <fullName evidence="2">Uncharacterized protein</fullName>
    </submittedName>
</protein>
<proteinExistence type="predicted"/>
<feature type="transmembrane region" description="Helical" evidence="1">
    <location>
        <begin position="168"/>
        <end position="185"/>
    </location>
</feature>
<feature type="transmembrane region" description="Helical" evidence="1">
    <location>
        <begin position="323"/>
        <end position="343"/>
    </location>
</feature>
<dbReference type="EMBL" id="NIPR01000013">
    <property type="protein sequence ID" value="PMD71362.1"/>
    <property type="molecule type" value="Genomic_DNA"/>
</dbReference>
<feature type="transmembrane region" description="Helical" evidence="1">
    <location>
        <begin position="384"/>
        <end position="402"/>
    </location>
</feature>
<keyword evidence="1" id="KW-0812">Transmembrane</keyword>
<organism evidence="2 3">
    <name type="scientific">Companilactobacillus nuruki</name>
    <dbReference type="NCBI Taxonomy" id="1993540"/>
    <lineage>
        <taxon>Bacteria</taxon>
        <taxon>Bacillati</taxon>
        <taxon>Bacillota</taxon>
        <taxon>Bacilli</taxon>
        <taxon>Lactobacillales</taxon>
        <taxon>Lactobacillaceae</taxon>
        <taxon>Companilactobacillus</taxon>
    </lineage>
</organism>
<name>A0A2N7AUP7_9LACO</name>
<feature type="transmembrane region" description="Helical" evidence="1">
    <location>
        <begin position="535"/>
        <end position="554"/>
    </location>
</feature>
<comment type="caution">
    <text evidence="2">The sequence shown here is derived from an EMBL/GenBank/DDBJ whole genome shotgun (WGS) entry which is preliminary data.</text>
</comment>
<feature type="transmembrane region" description="Helical" evidence="1">
    <location>
        <begin position="355"/>
        <end position="377"/>
    </location>
</feature>
<keyword evidence="1" id="KW-1133">Transmembrane helix</keyword>